<sequence>MIRRALAAERWTHQVTRVLAPNAGPMTLDGTNSFVIRAPGHPAAIVVDPGPDDDGHLDRLQAEGPVELILLTHHHRDHVEGAPRLAARTGAPVRAFDPRLCHGGAPLAEGERIEAAGVRLDVIATPGHTADSVSFHLPDDTAVEDGAPEAPPRDAGGTARGTMITGDTILGRGSTIIAHPGGSLGAYLRSLDRLAEFGAIPVLPAHGPGLPDLAGTCARYATHRASRLDEVRAALEELDREPSEDPALVSSVVDLVYARIDPAVRFAAEASTRAQLEYLAQTD</sequence>
<dbReference type="SMART" id="SM00849">
    <property type="entry name" value="Lactamase_B"/>
    <property type="match status" value="1"/>
</dbReference>
<dbReference type="InterPro" id="IPR001279">
    <property type="entry name" value="Metallo-B-lactamas"/>
</dbReference>
<name>A0A7Y9GLS0_9MICO</name>
<accession>A0A7Y9GLS0</accession>
<dbReference type="AlphaFoldDB" id="A0A7Y9GLS0"/>
<dbReference type="InterPro" id="IPR036866">
    <property type="entry name" value="RibonucZ/Hydroxyglut_hydro"/>
</dbReference>
<proteinExistence type="predicted"/>
<dbReference type="InterPro" id="IPR050662">
    <property type="entry name" value="Sec-metab_biosynth-thioest"/>
</dbReference>
<dbReference type="GO" id="GO:0016787">
    <property type="term" value="F:hydrolase activity"/>
    <property type="evidence" value="ECO:0007669"/>
    <property type="project" value="UniProtKB-KW"/>
</dbReference>
<dbReference type="InterPro" id="IPR036388">
    <property type="entry name" value="WH-like_DNA-bd_sf"/>
</dbReference>
<evidence type="ECO:0000313" key="2">
    <source>
        <dbReference type="EMBL" id="NYE18829.1"/>
    </source>
</evidence>
<evidence type="ECO:0000259" key="1">
    <source>
        <dbReference type="SMART" id="SM00849"/>
    </source>
</evidence>
<gene>
    <name evidence="2" type="ORF">BJ991_000857</name>
</gene>
<dbReference type="Pfam" id="PF00753">
    <property type="entry name" value="Lactamase_B"/>
    <property type="match status" value="1"/>
</dbReference>
<organism evidence="2 3">
    <name type="scientific">Microbacterium immunditiarum</name>
    <dbReference type="NCBI Taxonomy" id="337480"/>
    <lineage>
        <taxon>Bacteria</taxon>
        <taxon>Bacillati</taxon>
        <taxon>Actinomycetota</taxon>
        <taxon>Actinomycetes</taxon>
        <taxon>Micrococcales</taxon>
        <taxon>Microbacteriaceae</taxon>
        <taxon>Microbacterium</taxon>
    </lineage>
</organism>
<keyword evidence="2" id="KW-0378">Hydrolase</keyword>
<dbReference type="Gene3D" id="1.10.10.10">
    <property type="entry name" value="Winged helix-like DNA-binding domain superfamily/Winged helix DNA-binding domain"/>
    <property type="match status" value="1"/>
</dbReference>
<dbReference type="Proteomes" id="UP000576969">
    <property type="component" value="Unassembled WGS sequence"/>
</dbReference>
<dbReference type="SUPFAM" id="SSF56281">
    <property type="entry name" value="Metallo-hydrolase/oxidoreductase"/>
    <property type="match status" value="1"/>
</dbReference>
<dbReference type="PANTHER" id="PTHR23131">
    <property type="entry name" value="ENDORIBONUCLEASE LACTB2"/>
    <property type="match status" value="1"/>
</dbReference>
<dbReference type="RefSeq" id="WP_343048646.1">
    <property type="nucleotide sequence ID" value="NZ_JACCBV010000001.1"/>
</dbReference>
<reference evidence="2 3" key="1">
    <citation type="submission" date="2020-07" db="EMBL/GenBank/DDBJ databases">
        <title>Sequencing the genomes of 1000 actinobacteria strains.</title>
        <authorList>
            <person name="Klenk H.-P."/>
        </authorList>
    </citation>
    <scope>NUCLEOTIDE SEQUENCE [LARGE SCALE GENOMIC DNA]</scope>
    <source>
        <strain evidence="2 3">DSM 24662</strain>
    </source>
</reference>
<protein>
    <submittedName>
        <fullName evidence="2">Glyoxylase-like metal-dependent hydrolase (Beta-lactamase superfamily II)</fullName>
    </submittedName>
</protein>
<feature type="domain" description="Metallo-beta-lactamase" evidence="1">
    <location>
        <begin position="30"/>
        <end position="206"/>
    </location>
</feature>
<dbReference type="Gene3D" id="3.60.15.10">
    <property type="entry name" value="Ribonuclease Z/Hydroxyacylglutathione hydrolase-like"/>
    <property type="match status" value="1"/>
</dbReference>
<dbReference type="EMBL" id="JACCBV010000001">
    <property type="protein sequence ID" value="NYE18829.1"/>
    <property type="molecule type" value="Genomic_DNA"/>
</dbReference>
<keyword evidence="3" id="KW-1185">Reference proteome</keyword>
<dbReference type="CDD" id="cd16278">
    <property type="entry name" value="metallo-hydrolase-like_MBL-fold"/>
    <property type="match status" value="1"/>
</dbReference>
<dbReference type="PANTHER" id="PTHR23131:SF0">
    <property type="entry name" value="ENDORIBONUCLEASE LACTB2"/>
    <property type="match status" value="1"/>
</dbReference>
<evidence type="ECO:0000313" key="3">
    <source>
        <dbReference type="Proteomes" id="UP000576969"/>
    </source>
</evidence>
<comment type="caution">
    <text evidence="2">The sequence shown here is derived from an EMBL/GenBank/DDBJ whole genome shotgun (WGS) entry which is preliminary data.</text>
</comment>